<comment type="caution">
    <text evidence="1">The sequence shown here is derived from an EMBL/GenBank/DDBJ whole genome shotgun (WGS) entry which is preliminary data.</text>
</comment>
<proteinExistence type="predicted"/>
<gene>
    <name evidence="1" type="ORF">KHM83_14300</name>
</gene>
<sequence>MLKITDESKQLSDDIVHVKMKLALAERKLERLANAYRPTAIMGIDYANPNGNGCYQPIDIEELAVSIFMVRDEIEQLKVQLKKLKLKQAHANPVAIKRSLGRR</sequence>
<reference evidence="1 2" key="1">
    <citation type="submission" date="2021-05" db="EMBL/GenBank/DDBJ databases">
        <title>Fusibacter ferrireducens sp. nov., an anaerobic, sulfur- and Fe-reducing bacterium isolated from the mangrove sediment.</title>
        <authorList>
            <person name="Qiu D."/>
        </authorList>
    </citation>
    <scope>NUCLEOTIDE SEQUENCE [LARGE SCALE GENOMIC DNA]</scope>
    <source>
        <strain evidence="1 2">DSM 12116</strain>
    </source>
</reference>
<evidence type="ECO:0000313" key="1">
    <source>
        <dbReference type="EMBL" id="MBS7527852.1"/>
    </source>
</evidence>
<dbReference type="Proteomes" id="UP000746471">
    <property type="component" value="Unassembled WGS sequence"/>
</dbReference>
<evidence type="ECO:0000313" key="2">
    <source>
        <dbReference type="Proteomes" id="UP000746471"/>
    </source>
</evidence>
<organism evidence="1 2">
    <name type="scientific">Fusibacter paucivorans</name>
    <dbReference type="NCBI Taxonomy" id="76009"/>
    <lineage>
        <taxon>Bacteria</taxon>
        <taxon>Bacillati</taxon>
        <taxon>Bacillota</taxon>
        <taxon>Clostridia</taxon>
        <taxon>Eubacteriales</taxon>
        <taxon>Eubacteriales Family XII. Incertae Sedis</taxon>
        <taxon>Fusibacter</taxon>
    </lineage>
</organism>
<dbReference type="EMBL" id="JAHBCL010000026">
    <property type="protein sequence ID" value="MBS7527852.1"/>
    <property type="molecule type" value="Genomic_DNA"/>
</dbReference>
<name>A0ABS5PUX1_9FIRM</name>
<protein>
    <submittedName>
        <fullName evidence="1">Uncharacterized protein</fullName>
    </submittedName>
</protein>
<keyword evidence="2" id="KW-1185">Reference proteome</keyword>
<accession>A0ABS5PUX1</accession>
<dbReference type="RefSeq" id="WP_213237711.1">
    <property type="nucleotide sequence ID" value="NZ_JAHBCL010000026.1"/>
</dbReference>